<feature type="domain" description="PDZ" evidence="2">
    <location>
        <begin position="566"/>
        <end position="642"/>
    </location>
</feature>
<gene>
    <name evidence="3" type="ORF">GGR91_001070</name>
</gene>
<reference evidence="3 4" key="1">
    <citation type="submission" date="2020-08" db="EMBL/GenBank/DDBJ databases">
        <title>Genomic Encyclopedia of Type Strains, Phase IV (KMG-IV): sequencing the most valuable type-strain genomes for metagenomic binning, comparative biology and taxonomic classification.</title>
        <authorList>
            <person name="Goeker M."/>
        </authorList>
    </citation>
    <scope>NUCLEOTIDE SEQUENCE [LARGE SCALE GENOMIC DNA]</scope>
    <source>
        <strain evidence="3 4">DSM 29050</strain>
    </source>
</reference>
<accession>A0A840AXL2</accession>
<evidence type="ECO:0000259" key="2">
    <source>
        <dbReference type="PROSITE" id="PS50106"/>
    </source>
</evidence>
<dbReference type="SUPFAM" id="SSF81901">
    <property type="entry name" value="HCP-like"/>
    <property type="match status" value="1"/>
</dbReference>
<dbReference type="PANTHER" id="PTHR11102:SF160">
    <property type="entry name" value="ERAD-ASSOCIATED E3 UBIQUITIN-PROTEIN LIGASE COMPONENT HRD3"/>
    <property type="match status" value="1"/>
</dbReference>
<dbReference type="Proteomes" id="UP000581447">
    <property type="component" value="Unassembled WGS sequence"/>
</dbReference>
<dbReference type="PROSITE" id="PS50106">
    <property type="entry name" value="PDZ"/>
    <property type="match status" value="1"/>
</dbReference>
<dbReference type="RefSeq" id="WP_183940779.1">
    <property type="nucleotide sequence ID" value="NZ_BAABBG010000023.1"/>
</dbReference>
<feature type="chain" id="PRO_5032566342" evidence="1">
    <location>
        <begin position="28"/>
        <end position="656"/>
    </location>
</feature>
<dbReference type="PANTHER" id="PTHR11102">
    <property type="entry name" value="SEL-1-LIKE PROTEIN"/>
    <property type="match status" value="1"/>
</dbReference>
<proteinExistence type="predicted"/>
<protein>
    <submittedName>
        <fullName evidence="3">Tetratricopeptide (TPR) repeat protein</fullName>
    </submittedName>
</protein>
<evidence type="ECO:0000256" key="1">
    <source>
        <dbReference type="SAM" id="SignalP"/>
    </source>
</evidence>
<organism evidence="3 4">
    <name type="scientific">Sphingorhabdus rigui</name>
    <dbReference type="NCBI Taxonomy" id="1282858"/>
    <lineage>
        <taxon>Bacteria</taxon>
        <taxon>Pseudomonadati</taxon>
        <taxon>Pseudomonadota</taxon>
        <taxon>Alphaproteobacteria</taxon>
        <taxon>Sphingomonadales</taxon>
        <taxon>Sphingomonadaceae</taxon>
        <taxon>Sphingorhabdus</taxon>
    </lineage>
</organism>
<dbReference type="InterPro" id="IPR006597">
    <property type="entry name" value="Sel1-like"/>
</dbReference>
<dbReference type="EMBL" id="JACIEA010000001">
    <property type="protein sequence ID" value="MBB3942848.1"/>
    <property type="molecule type" value="Genomic_DNA"/>
</dbReference>
<name>A0A840AXL2_9SPHN</name>
<dbReference type="Gene3D" id="1.25.40.10">
    <property type="entry name" value="Tetratricopeptide repeat domain"/>
    <property type="match status" value="1"/>
</dbReference>
<dbReference type="Pfam" id="PF13180">
    <property type="entry name" value="PDZ_2"/>
    <property type="match status" value="2"/>
</dbReference>
<dbReference type="InterPro" id="IPR001478">
    <property type="entry name" value="PDZ"/>
</dbReference>
<dbReference type="Gene3D" id="2.30.42.10">
    <property type="match status" value="2"/>
</dbReference>
<comment type="caution">
    <text evidence="3">The sequence shown here is derived from an EMBL/GenBank/DDBJ whole genome shotgun (WGS) entry which is preliminary data.</text>
</comment>
<keyword evidence="1" id="KW-0732">Signal</keyword>
<dbReference type="InterPro" id="IPR011990">
    <property type="entry name" value="TPR-like_helical_dom_sf"/>
</dbReference>
<keyword evidence="4" id="KW-1185">Reference proteome</keyword>
<feature type="signal peptide" evidence="1">
    <location>
        <begin position="1"/>
        <end position="27"/>
    </location>
</feature>
<dbReference type="AlphaFoldDB" id="A0A840AXL2"/>
<dbReference type="SMART" id="SM00671">
    <property type="entry name" value="SEL1"/>
    <property type="match status" value="4"/>
</dbReference>
<dbReference type="InterPro" id="IPR050767">
    <property type="entry name" value="Sel1_AlgK"/>
</dbReference>
<sequence length="656" mass="70304">MVSKLALNLTGCALVLSGISVTYPSNAAPAKKPVAKRAVAPIKKPSPAEVLATHLVLNSLAPGANIAEACRRADFKSLATALSMNVDLLHQEKGEYETSDQFAVRVSRLASAVGGNETIFCQPLNDNEDLPFVYYADTEKFEASFDKNQNVWRDVKQLGSYRTTTRMGVPLTVKASVEFEYNASLTIPKPDESCGASASYPFNYRFTVPASLSEAPILKARGYVAFIGKLVPPYVTEEQNSGSPSLDDPNDIQTVVRTVSLKTNRIILVNGAGKELWSCNLGLPPAQEEYDLADREYNMGNFVAAVRHYQKAASLGNPAAFSSLGYMYGAGEGLPEDKLKALYWYRKSAEAGNVRAQYLVADIYLNGLGIEKDPAQAAVWYRKAADAGDTEALYALGTLYRTGEGVSKDDAQAFGFHRKAAERGDIRAIAAVFKAYADGDGVAKDPVISQFWQHKIKGHGSIGASFLPQLQGSQYIGDMIGQVLASSSAMKAGLKPKDVILSVNGIALTQDRGAGDLIYNSLPGDVVKLEVLEYPIGTKKLLSLNLEKDVTYTSGPPSRALLGVGPVPLPNSDAQVLGLPAGTGEIISSVRDNSPASQSGMRVGDIVLAVNGLPVTTERTLTALIATFNASSTIKIEILRNRNEIITLGVTLARWP</sequence>
<evidence type="ECO:0000313" key="3">
    <source>
        <dbReference type="EMBL" id="MBB3942848.1"/>
    </source>
</evidence>
<evidence type="ECO:0000313" key="4">
    <source>
        <dbReference type="Proteomes" id="UP000581447"/>
    </source>
</evidence>
<dbReference type="InterPro" id="IPR036034">
    <property type="entry name" value="PDZ_sf"/>
</dbReference>
<dbReference type="SMART" id="SM00228">
    <property type="entry name" value="PDZ"/>
    <property type="match status" value="2"/>
</dbReference>
<dbReference type="Pfam" id="PF08238">
    <property type="entry name" value="Sel1"/>
    <property type="match status" value="5"/>
</dbReference>
<dbReference type="SUPFAM" id="SSF50156">
    <property type="entry name" value="PDZ domain-like"/>
    <property type="match status" value="2"/>
</dbReference>